<keyword evidence="3" id="KW-1185">Reference proteome</keyword>
<name>A0A6B0QZL6_9CETA</name>
<dbReference type="EMBL" id="VBQZ03000012">
    <property type="protein sequence ID" value="MXQ82207.1"/>
    <property type="molecule type" value="Genomic_DNA"/>
</dbReference>
<feature type="region of interest" description="Disordered" evidence="1">
    <location>
        <begin position="86"/>
        <end position="127"/>
    </location>
</feature>
<dbReference type="AlphaFoldDB" id="A0A6B0QZL6"/>
<sequence length="127" mass="13920">MGADGILTLGQAKDADQSLHQLCVLKPSATALVLPSPRICSNQCPEQPVSTGEWYRMKLILIGAENLDKLLVPVAHYAKNIGKIGSRSLSNQNQCPKPRLEGVSESEYDNLDSRSSENQERQTNDMP</sequence>
<organism evidence="2 3">
    <name type="scientific">Bos mutus</name>
    <name type="common">wild yak</name>
    <dbReference type="NCBI Taxonomy" id="72004"/>
    <lineage>
        <taxon>Eukaryota</taxon>
        <taxon>Metazoa</taxon>
        <taxon>Chordata</taxon>
        <taxon>Craniata</taxon>
        <taxon>Vertebrata</taxon>
        <taxon>Euteleostomi</taxon>
        <taxon>Mammalia</taxon>
        <taxon>Eutheria</taxon>
        <taxon>Laurasiatheria</taxon>
        <taxon>Artiodactyla</taxon>
        <taxon>Ruminantia</taxon>
        <taxon>Pecora</taxon>
        <taxon>Bovidae</taxon>
        <taxon>Bovinae</taxon>
        <taxon>Bos</taxon>
    </lineage>
</organism>
<dbReference type="Proteomes" id="UP000322234">
    <property type="component" value="Unassembled WGS sequence"/>
</dbReference>
<comment type="caution">
    <text evidence="2">The sequence shown here is derived from an EMBL/GenBank/DDBJ whole genome shotgun (WGS) entry which is preliminary data.</text>
</comment>
<accession>A0A6B0QZL6</accession>
<protein>
    <submittedName>
        <fullName evidence="2">Uncharacterized protein</fullName>
    </submittedName>
</protein>
<proteinExistence type="predicted"/>
<gene>
    <name evidence="2" type="ORF">E5288_WYG010903</name>
</gene>
<evidence type="ECO:0000313" key="2">
    <source>
        <dbReference type="EMBL" id="MXQ82207.1"/>
    </source>
</evidence>
<reference evidence="2" key="1">
    <citation type="submission" date="2019-10" db="EMBL/GenBank/DDBJ databases">
        <title>The sequence and de novo assembly of the wild yak genome.</title>
        <authorList>
            <person name="Liu Y."/>
        </authorList>
    </citation>
    <scope>NUCLEOTIDE SEQUENCE [LARGE SCALE GENOMIC DNA]</scope>
    <source>
        <strain evidence="2">WY2019</strain>
    </source>
</reference>
<evidence type="ECO:0000313" key="3">
    <source>
        <dbReference type="Proteomes" id="UP000322234"/>
    </source>
</evidence>
<feature type="compositionally biased region" description="Basic and acidic residues" evidence="1">
    <location>
        <begin position="111"/>
        <end position="127"/>
    </location>
</feature>
<evidence type="ECO:0000256" key="1">
    <source>
        <dbReference type="SAM" id="MobiDB-lite"/>
    </source>
</evidence>